<dbReference type="EMBL" id="CAJNIZ010010435">
    <property type="protein sequence ID" value="CAE7300674.1"/>
    <property type="molecule type" value="Genomic_DNA"/>
</dbReference>
<evidence type="ECO:0000256" key="1">
    <source>
        <dbReference type="SAM" id="Coils"/>
    </source>
</evidence>
<reference evidence="2" key="1">
    <citation type="submission" date="2021-02" db="EMBL/GenBank/DDBJ databases">
        <authorList>
            <person name="Dougan E. K."/>
            <person name="Rhodes N."/>
            <person name="Thang M."/>
            <person name="Chan C."/>
        </authorList>
    </citation>
    <scope>NUCLEOTIDE SEQUENCE</scope>
</reference>
<evidence type="ECO:0000313" key="2">
    <source>
        <dbReference type="EMBL" id="CAE7300674.1"/>
    </source>
</evidence>
<feature type="coiled-coil region" evidence="1">
    <location>
        <begin position="13"/>
        <end position="61"/>
    </location>
</feature>
<keyword evidence="1" id="KW-0175">Coiled coil</keyword>
<sequence>DLRTAIESCGRAVRTLEREVSSKKDAMQKATDAYVEAEERLADAKSAMKKLEEEMLEIILATGKAKDARLTDLLMKVPEVEKEQPT</sequence>
<name>A0A812N8B6_SYMPI</name>
<organism evidence="2 3">
    <name type="scientific">Symbiodinium pilosum</name>
    <name type="common">Dinoflagellate</name>
    <dbReference type="NCBI Taxonomy" id="2952"/>
    <lineage>
        <taxon>Eukaryota</taxon>
        <taxon>Sar</taxon>
        <taxon>Alveolata</taxon>
        <taxon>Dinophyceae</taxon>
        <taxon>Suessiales</taxon>
        <taxon>Symbiodiniaceae</taxon>
        <taxon>Symbiodinium</taxon>
    </lineage>
</organism>
<evidence type="ECO:0000313" key="3">
    <source>
        <dbReference type="Proteomes" id="UP000649617"/>
    </source>
</evidence>
<feature type="non-terminal residue" evidence="2">
    <location>
        <position position="86"/>
    </location>
</feature>
<accession>A0A812N8B6</accession>
<protein>
    <submittedName>
        <fullName evidence="2">PPID protein</fullName>
    </submittedName>
</protein>
<proteinExistence type="predicted"/>
<dbReference type="OrthoDB" id="10541024at2759"/>
<dbReference type="AlphaFoldDB" id="A0A812N8B6"/>
<dbReference type="Proteomes" id="UP000649617">
    <property type="component" value="Unassembled WGS sequence"/>
</dbReference>
<gene>
    <name evidence="2" type="primary">PPID</name>
    <name evidence="2" type="ORF">SPIL2461_LOCUS6793</name>
</gene>
<keyword evidence="3" id="KW-1185">Reference proteome</keyword>
<comment type="caution">
    <text evidence="2">The sequence shown here is derived from an EMBL/GenBank/DDBJ whole genome shotgun (WGS) entry which is preliminary data.</text>
</comment>